<dbReference type="SUPFAM" id="SSF48371">
    <property type="entry name" value="ARM repeat"/>
    <property type="match status" value="1"/>
</dbReference>
<sequence>MPLTSGSSHAFDDLVEESLDEAAFLWGRWEGELVSLTRSLDEVWSWTEDRLHGALDGVRAAGPGFIDVAIAAMSSGDPHRTAVGAALLGSSTDPAATQALLSALRAADHPVLAPIVRGLELLGTRPALRGAAGVLGERDTPSCKAALCRLKAFLRAAPGSELASAFEHGDASSKADAMRAAQYLPGHAAEEWIARGLVDPDPSVRYAAAETGTRRGNRAAWRVVTGQGAALDAHSGPYLRLLALLGNAESHEVVYAALRIAALRPQAVWSLGHIGTVRAAEACIAGMKHDAVARACGEAYCWITGAVLERDGLARQEAAPDVPAFEDDDLDANLVPPPDALWPLPDVDAVRQHWLARRPGMHATARHLRGIATSQSTRVAAVETGPMLRRPDLVLELQARTQGKYDVETRAFTARQRKMMAAARAALSADGGA</sequence>
<evidence type="ECO:0000313" key="1">
    <source>
        <dbReference type="EMBL" id="AMY08128.1"/>
    </source>
</evidence>
<dbReference type="OrthoDB" id="5494927at2"/>
<organism evidence="1 2">
    <name type="scientific">Luteitalea pratensis</name>
    <dbReference type="NCBI Taxonomy" id="1855912"/>
    <lineage>
        <taxon>Bacteria</taxon>
        <taxon>Pseudomonadati</taxon>
        <taxon>Acidobacteriota</taxon>
        <taxon>Vicinamibacteria</taxon>
        <taxon>Vicinamibacterales</taxon>
        <taxon>Vicinamibacteraceae</taxon>
        <taxon>Luteitalea</taxon>
    </lineage>
</organism>
<accession>A0A143PJ78</accession>
<keyword evidence="2" id="KW-1185">Reference proteome</keyword>
<dbReference type="Gene3D" id="1.25.10.10">
    <property type="entry name" value="Leucine-rich Repeat Variant"/>
    <property type="match status" value="1"/>
</dbReference>
<dbReference type="KEGG" id="abac:LuPra_01316"/>
<dbReference type="InterPro" id="IPR016024">
    <property type="entry name" value="ARM-type_fold"/>
</dbReference>
<dbReference type="STRING" id="1855912.LuPra_01316"/>
<proteinExistence type="predicted"/>
<name>A0A143PJ78_LUTPR</name>
<dbReference type="NCBIfam" id="TIGR02270">
    <property type="entry name" value="TIGR02270 family protein"/>
    <property type="match status" value="1"/>
</dbReference>
<reference evidence="2" key="2">
    <citation type="submission" date="2016-04" db="EMBL/GenBank/DDBJ databases">
        <title>First Complete Genome Sequence of a Subdivision 6 Acidobacterium.</title>
        <authorList>
            <person name="Huang S."/>
            <person name="Vieira S."/>
            <person name="Bunk B."/>
            <person name="Riedel T."/>
            <person name="Sproeer C."/>
            <person name="Overmann J."/>
        </authorList>
    </citation>
    <scope>NUCLEOTIDE SEQUENCE [LARGE SCALE GENOMIC DNA]</scope>
    <source>
        <strain evidence="2">DSM 100886 HEG_-6_39</strain>
    </source>
</reference>
<dbReference type="Proteomes" id="UP000076079">
    <property type="component" value="Chromosome"/>
</dbReference>
<reference evidence="1 2" key="1">
    <citation type="journal article" date="2016" name="Genome Announc.">
        <title>First Complete Genome Sequence of a Subdivision 6 Acidobacterium Strain.</title>
        <authorList>
            <person name="Huang S."/>
            <person name="Vieira S."/>
            <person name="Bunk B."/>
            <person name="Riedel T."/>
            <person name="Sproer C."/>
            <person name="Overmann J."/>
        </authorList>
    </citation>
    <scope>NUCLEOTIDE SEQUENCE [LARGE SCALE GENOMIC DNA]</scope>
    <source>
        <strain evidence="2">DSM 100886 HEG_-6_39</strain>
    </source>
</reference>
<dbReference type="EMBL" id="CP015136">
    <property type="protein sequence ID" value="AMY08128.1"/>
    <property type="molecule type" value="Genomic_DNA"/>
</dbReference>
<protein>
    <recommendedName>
        <fullName evidence="3">HEAT repeat</fullName>
    </recommendedName>
</protein>
<gene>
    <name evidence="1" type="ORF">LuPra_01316</name>
</gene>
<dbReference type="InterPro" id="IPR011959">
    <property type="entry name" value="CHP02270"/>
</dbReference>
<dbReference type="InterPro" id="IPR011989">
    <property type="entry name" value="ARM-like"/>
</dbReference>
<dbReference type="AlphaFoldDB" id="A0A143PJ78"/>
<evidence type="ECO:0000313" key="2">
    <source>
        <dbReference type="Proteomes" id="UP000076079"/>
    </source>
</evidence>
<evidence type="ECO:0008006" key="3">
    <source>
        <dbReference type="Google" id="ProtNLM"/>
    </source>
</evidence>
<dbReference type="RefSeq" id="WP_157898816.1">
    <property type="nucleotide sequence ID" value="NZ_CP015136.1"/>
</dbReference>